<keyword evidence="5" id="KW-0812">Transmembrane</keyword>
<feature type="transmembrane region" description="Helical" evidence="5">
    <location>
        <begin position="83"/>
        <end position="103"/>
    </location>
</feature>
<dbReference type="GO" id="GO:0004766">
    <property type="term" value="F:spermidine synthase activity"/>
    <property type="evidence" value="ECO:0007669"/>
    <property type="project" value="UniProtKB-UniRule"/>
</dbReference>
<gene>
    <name evidence="5" type="primary">speE</name>
    <name evidence="10" type="ORF">A3G33_04860</name>
</gene>
<comment type="similarity">
    <text evidence="1 5">Belongs to the spermidine/spermine synthase family.</text>
</comment>
<dbReference type="GO" id="GO:0005886">
    <property type="term" value="C:plasma membrane"/>
    <property type="evidence" value="ECO:0007669"/>
    <property type="project" value="UniProtKB-SubCell"/>
</dbReference>
<feature type="transmembrane region" description="Helical" evidence="5">
    <location>
        <begin position="283"/>
        <end position="303"/>
    </location>
</feature>
<feature type="transmembrane region" description="Helical" evidence="5">
    <location>
        <begin position="165"/>
        <end position="187"/>
    </location>
</feature>
<dbReference type="PANTHER" id="PTHR11558">
    <property type="entry name" value="SPERMIDINE/SPERMINE SYNTHASE"/>
    <property type="match status" value="1"/>
</dbReference>
<evidence type="ECO:0000313" key="10">
    <source>
        <dbReference type="EMBL" id="OGW95261.1"/>
    </source>
</evidence>
<keyword evidence="3 5" id="KW-0745">Spermidine biosynthesis</keyword>
<dbReference type="InterPro" id="IPR011990">
    <property type="entry name" value="TPR-like_helical_dom_sf"/>
</dbReference>
<dbReference type="SUPFAM" id="SSF48452">
    <property type="entry name" value="TPR-like"/>
    <property type="match status" value="1"/>
</dbReference>
<feature type="transmembrane region" description="Helical" evidence="5">
    <location>
        <begin position="359"/>
        <end position="387"/>
    </location>
</feature>
<dbReference type="InterPro" id="IPR001045">
    <property type="entry name" value="Spermi_synthase"/>
</dbReference>
<dbReference type="Pfam" id="PF01564">
    <property type="entry name" value="Spermine_synth"/>
    <property type="match status" value="1"/>
</dbReference>
<evidence type="ECO:0000256" key="8">
    <source>
        <dbReference type="SAM" id="MobiDB-lite"/>
    </source>
</evidence>
<dbReference type="SUPFAM" id="SSF53335">
    <property type="entry name" value="S-adenosyl-L-methionine-dependent methyltransferases"/>
    <property type="match status" value="1"/>
</dbReference>
<feature type="transmembrane region" description="Helical" evidence="5">
    <location>
        <begin position="456"/>
        <end position="473"/>
    </location>
</feature>
<evidence type="ECO:0000256" key="7">
    <source>
        <dbReference type="PROSITE-ProRule" id="PRU00354"/>
    </source>
</evidence>
<comment type="catalytic activity">
    <reaction evidence="5">
        <text>S-adenosyl 3-(methylsulfanyl)propylamine + putrescine = S-methyl-5'-thioadenosine + spermidine + H(+)</text>
        <dbReference type="Rhea" id="RHEA:12721"/>
        <dbReference type="ChEBI" id="CHEBI:15378"/>
        <dbReference type="ChEBI" id="CHEBI:17509"/>
        <dbReference type="ChEBI" id="CHEBI:57443"/>
        <dbReference type="ChEBI" id="CHEBI:57834"/>
        <dbReference type="ChEBI" id="CHEBI:326268"/>
        <dbReference type="EC" id="2.5.1.16"/>
    </reaction>
</comment>
<feature type="region of interest" description="Disordered" evidence="8">
    <location>
        <begin position="222"/>
        <end position="243"/>
    </location>
</feature>
<accession>A0A1G1KQR5</accession>
<feature type="transmembrane region" description="Helical" evidence="5">
    <location>
        <begin position="399"/>
        <end position="423"/>
    </location>
</feature>
<comment type="pathway">
    <text evidence="5">Amine and polyamine biosynthesis; spermidine biosynthesis; spermidine from putrescine: step 1/1.</text>
</comment>
<organism evidence="10 11">
    <name type="scientific">Candidatus Danuiimicrobium aquiferis</name>
    <dbReference type="NCBI Taxonomy" id="1801832"/>
    <lineage>
        <taxon>Bacteria</taxon>
        <taxon>Pseudomonadati</taxon>
        <taxon>Candidatus Omnitrophota</taxon>
        <taxon>Candidatus Danuiimicrobium</taxon>
    </lineage>
</organism>
<feature type="repeat" description="TPR" evidence="6">
    <location>
        <begin position="1022"/>
        <end position="1055"/>
    </location>
</feature>
<evidence type="ECO:0000256" key="6">
    <source>
        <dbReference type="PROSITE-ProRule" id="PRU00339"/>
    </source>
</evidence>
<feature type="transmembrane region" description="Helical" evidence="5">
    <location>
        <begin position="123"/>
        <end position="144"/>
    </location>
</feature>
<dbReference type="Gene3D" id="3.40.50.150">
    <property type="entry name" value="Vaccinia Virus protein VP39"/>
    <property type="match status" value="1"/>
</dbReference>
<dbReference type="InterPro" id="IPR030374">
    <property type="entry name" value="PABS"/>
</dbReference>
<evidence type="ECO:0000313" key="11">
    <source>
        <dbReference type="Proteomes" id="UP000178187"/>
    </source>
</evidence>
<feature type="compositionally biased region" description="Polar residues" evidence="8">
    <location>
        <begin position="228"/>
        <end position="243"/>
    </location>
</feature>
<keyword evidence="5" id="KW-0472">Membrane</keyword>
<dbReference type="CDD" id="cd02440">
    <property type="entry name" value="AdoMet_MTases"/>
    <property type="match status" value="1"/>
</dbReference>
<dbReference type="Gene3D" id="1.25.40.10">
    <property type="entry name" value="Tetratricopeptide repeat domain"/>
    <property type="match status" value="1"/>
</dbReference>
<dbReference type="InterPro" id="IPR019734">
    <property type="entry name" value="TPR_rpt"/>
</dbReference>
<feature type="transmembrane region" description="Helical" evidence="5">
    <location>
        <begin position="20"/>
        <end position="39"/>
    </location>
</feature>
<dbReference type="GO" id="GO:0005829">
    <property type="term" value="C:cytosol"/>
    <property type="evidence" value="ECO:0007669"/>
    <property type="project" value="TreeGrafter"/>
</dbReference>
<feature type="binding site" evidence="5">
    <location>
        <position position="590"/>
    </location>
    <ligand>
        <name>S-methyl-5'-thioadenosine</name>
        <dbReference type="ChEBI" id="CHEBI:17509"/>
    </ligand>
</feature>
<sequence>MIMAKNKENTSERFPVRSFIILLFFFSGVCGLVYEIAWLRVMGIVFGNTTFATSTVLAGYMAGLGLGALYFGKRIDQKGNPILLYGILEGGVAVYAVLTPLIWKLIEFIHVSFYRIFQPSFLIASLFMFAVAFVALFIPTFLMGGTLPVISKYFVKTRQDTAKNIGLLYGLNTAGAVVGVFLSGFFLLKIIGVWQTVISVAFLNSLIFVSCYFLSRKTDNTDVKESGTSEFASQKNRGPNQTPTMNPRTALILLILFGLSGSVSMMYEVGWTRVLAIVLGSSIYAFSIMLLTFLLGISAGSYLFSWISKYFRPDLLTFALLQMLTALFVLMGLNQFDQMPYYFVQVFKWSHGLVWPIEFGKFLLCSLVMFPPTLCIGALFACFIHIYRQTDRLGHDVGTAYFSNTIGTILGSALTGFLIIPLIGIQTTLIAGAVINAAIGIITFLLLKTNFEWKRLSIGASFLSLIIIFGAFVKPWDTSVITGHAAIQPQKAIGISKKDFFDSMKTKTRLFYKEGSSATVTVVRNNDYIALSVNGKVDASSGDAFTQYLLGHLPMLLNPGAKKVLVIGLGSASTAAAVASYPVETIDVIELEKAVVDAAKYFSVLNRNVLKDPRLHLHINDGRNYILIQPKTYDVIISEPSNPWIAGVANLFSHEHYENMSKRLNPGGVVCQWMHIYAMSTDDLKMVIRTFSDVFKNVSLWTSTGPDLMLIGSNDIKPIDFNYIKSQFKKSEVLNDFYPYGISEPEGFYSCFWLSDGELRELAKNARTNSDNYPYLEFSAPLNLFKETTKTNIALLNSVRKSIYPETINLNPGPEKNAKFHGLVARGLIEKFMYPQAQIELNIAKAIDPNDPYYLQVQGILEYEFSKFSEAKNNLVKAIEANPELDDTHYFLGLIYEKEKHFTGALVELKEANRIRKNYPKYLLAMGNILVAANQSGAALKVYTDALSVTNEPYNFYQKIELIYEQMASVPQQIQILRTIIDQYPKSKPAYFKLGSLMEKIKGYPQALTIYQAYLKQYPEDAVGYLNLARTYGEMGKIKQARKSLQTAIRINPGIEKTPQIQKFKNILATLGKKRSESN</sequence>
<comment type="caution">
    <text evidence="5 7">Lacks conserved residue(s) required for the propagation of feature annotation.</text>
</comment>
<dbReference type="AlphaFoldDB" id="A0A1G1KQR5"/>
<dbReference type="EC" id="2.5.1.16" evidence="5"/>
<dbReference type="InterPro" id="IPR029063">
    <property type="entry name" value="SAM-dependent_MTases_sf"/>
</dbReference>
<feature type="transmembrane region" description="Helical" evidence="5">
    <location>
        <begin position="250"/>
        <end position="271"/>
    </location>
</feature>
<feature type="transmembrane region" description="Helical" evidence="5">
    <location>
        <begin position="315"/>
        <end position="333"/>
    </location>
</feature>
<dbReference type="PANTHER" id="PTHR11558:SF11">
    <property type="entry name" value="SPERMIDINE SYNTHASE"/>
    <property type="match status" value="1"/>
</dbReference>
<feature type="binding site" evidence="5">
    <location>
        <begin position="621"/>
        <end position="622"/>
    </location>
    <ligand>
        <name>S-methyl-5'-thioadenosine</name>
        <dbReference type="ChEBI" id="CHEBI:17509"/>
    </ligand>
</feature>
<dbReference type="HAMAP" id="MF_00198">
    <property type="entry name" value="Spermidine_synth"/>
    <property type="match status" value="1"/>
</dbReference>
<feature type="repeat" description="TPR" evidence="6">
    <location>
        <begin position="988"/>
        <end position="1021"/>
    </location>
</feature>
<feature type="domain" description="PABS" evidence="9">
    <location>
        <begin position="492"/>
        <end position="722"/>
    </location>
</feature>
<feature type="transmembrane region" description="Helical" evidence="5">
    <location>
        <begin position="193"/>
        <end position="214"/>
    </location>
</feature>
<feature type="transmembrane region" description="Helical" evidence="5">
    <location>
        <begin position="51"/>
        <end position="71"/>
    </location>
</feature>
<keyword evidence="2 5" id="KW-0808">Transferase</keyword>
<dbReference type="Proteomes" id="UP000178187">
    <property type="component" value="Unassembled WGS sequence"/>
</dbReference>
<comment type="function">
    <text evidence="5">Catalyzes the irreversible transfer of a propylamine group from the amino donor S-adenosylmethioninamine (decarboxy-AdoMet) to putrescine (1,4-diaminobutane) to yield spermidine.</text>
</comment>
<dbReference type="SMART" id="SM00028">
    <property type="entry name" value="TPR"/>
    <property type="match status" value="5"/>
</dbReference>
<name>A0A1G1KQR5_9BACT</name>
<keyword evidence="6" id="KW-0802">TPR repeat</keyword>
<feature type="transmembrane region" description="Helical" evidence="5">
    <location>
        <begin position="429"/>
        <end position="447"/>
    </location>
</feature>
<evidence type="ECO:0000259" key="9">
    <source>
        <dbReference type="PROSITE" id="PS51006"/>
    </source>
</evidence>
<dbReference type="GO" id="GO:0008295">
    <property type="term" value="P:spermidine biosynthetic process"/>
    <property type="evidence" value="ECO:0007669"/>
    <property type="project" value="UniProtKB-UniRule"/>
</dbReference>
<dbReference type="CDD" id="cd06174">
    <property type="entry name" value="MFS"/>
    <property type="match status" value="1"/>
</dbReference>
<comment type="caution">
    <text evidence="5">Lacks the conserved Asp active site.</text>
</comment>
<comment type="subcellular location">
    <subcellularLocation>
        <location evidence="5">Cell membrane</location>
        <topology evidence="5">Multi-pass membrane protein</topology>
    </subcellularLocation>
</comment>
<evidence type="ECO:0000256" key="4">
    <source>
        <dbReference type="ARBA" id="ARBA00023115"/>
    </source>
</evidence>
<dbReference type="InterPro" id="IPR036259">
    <property type="entry name" value="MFS_trans_sf"/>
</dbReference>
<dbReference type="Pfam" id="PF14559">
    <property type="entry name" value="TPR_19"/>
    <property type="match status" value="1"/>
</dbReference>
<dbReference type="UniPathway" id="UPA00248">
    <property type="reaction ID" value="UER00314"/>
</dbReference>
<evidence type="ECO:0000256" key="3">
    <source>
        <dbReference type="ARBA" id="ARBA00023066"/>
    </source>
</evidence>
<keyword evidence="5" id="KW-1003">Cell membrane</keyword>
<evidence type="ECO:0000256" key="5">
    <source>
        <dbReference type="HAMAP-Rule" id="MF_00198"/>
    </source>
</evidence>
<proteinExistence type="inferred from homology"/>
<keyword evidence="4 5" id="KW-0620">Polyamine biosynthesis</keyword>
<keyword evidence="5" id="KW-1133">Transmembrane helix</keyword>
<comment type="subunit">
    <text evidence="5">Homodimer or homotetramer.</text>
</comment>
<dbReference type="PROSITE" id="PS50005">
    <property type="entry name" value="TPR"/>
    <property type="match status" value="2"/>
</dbReference>
<reference evidence="10 11" key="1">
    <citation type="journal article" date="2016" name="Nat. Commun.">
        <title>Thousands of microbial genomes shed light on interconnected biogeochemical processes in an aquifer system.</title>
        <authorList>
            <person name="Anantharaman K."/>
            <person name="Brown C.T."/>
            <person name="Hug L.A."/>
            <person name="Sharon I."/>
            <person name="Castelle C.J."/>
            <person name="Probst A.J."/>
            <person name="Thomas B.C."/>
            <person name="Singh A."/>
            <person name="Wilkins M.J."/>
            <person name="Karaoz U."/>
            <person name="Brodie E.L."/>
            <person name="Williams K.H."/>
            <person name="Hubbard S.S."/>
            <person name="Banfield J.F."/>
        </authorList>
    </citation>
    <scope>NUCLEOTIDE SEQUENCE [LARGE SCALE GENOMIC DNA]</scope>
</reference>
<dbReference type="EMBL" id="MHFR01000068">
    <property type="protein sequence ID" value="OGW95261.1"/>
    <property type="molecule type" value="Genomic_DNA"/>
</dbReference>
<dbReference type="NCBIfam" id="NF037959">
    <property type="entry name" value="MFS_SpdSyn"/>
    <property type="match status" value="2"/>
</dbReference>
<evidence type="ECO:0000256" key="2">
    <source>
        <dbReference type="ARBA" id="ARBA00022679"/>
    </source>
</evidence>
<evidence type="ECO:0000256" key="1">
    <source>
        <dbReference type="ARBA" id="ARBA00007867"/>
    </source>
</evidence>
<protein>
    <recommendedName>
        <fullName evidence="5">Polyamine aminopropyltransferase</fullName>
    </recommendedName>
    <alternativeName>
        <fullName evidence="5">Putrescine aminopropyltransferase</fullName>
        <shortName evidence="5">PAPT</shortName>
    </alternativeName>
    <alternativeName>
        <fullName evidence="5">Spermidine synthase</fullName>
        <shortName evidence="5">SPDS</shortName>
        <shortName evidence="5">SPDSY</shortName>
        <ecNumber evidence="5">2.5.1.16</ecNumber>
    </alternativeName>
</protein>
<dbReference type="PROSITE" id="PS51006">
    <property type="entry name" value="PABS_2"/>
    <property type="match status" value="1"/>
</dbReference>
<comment type="caution">
    <text evidence="10">The sequence shown here is derived from an EMBL/GenBank/DDBJ whole genome shotgun (WGS) entry which is preliminary data.</text>
</comment>
<dbReference type="SUPFAM" id="SSF103473">
    <property type="entry name" value="MFS general substrate transporter"/>
    <property type="match status" value="1"/>
</dbReference>
<dbReference type="Gene3D" id="1.20.1250.20">
    <property type="entry name" value="MFS general substrate transporter like domains"/>
    <property type="match status" value="1"/>
</dbReference>